<evidence type="ECO:0000256" key="14">
    <source>
        <dbReference type="SAM" id="Coils"/>
    </source>
</evidence>
<reference evidence="15 16" key="1">
    <citation type="submission" date="2016-10" db="EMBL/GenBank/DDBJ databases">
        <authorList>
            <person name="de Groot N.N."/>
        </authorList>
    </citation>
    <scope>NUCLEOTIDE SEQUENCE [LARGE SCALE GENOMIC DNA]</scope>
    <source>
        <strain evidence="15 16">743A</strain>
    </source>
</reference>
<dbReference type="GO" id="GO:0046933">
    <property type="term" value="F:proton-transporting ATP synthase activity, rotational mechanism"/>
    <property type="evidence" value="ECO:0007669"/>
    <property type="project" value="UniProtKB-UniRule"/>
</dbReference>
<keyword evidence="16" id="KW-1185">Reference proteome</keyword>
<keyword evidence="8 12" id="KW-0472">Membrane</keyword>
<dbReference type="EMBL" id="FOYZ01000002">
    <property type="protein sequence ID" value="SFR62839.1"/>
    <property type="molecule type" value="Genomic_DNA"/>
</dbReference>
<evidence type="ECO:0000256" key="2">
    <source>
        <dbReference type="ARBA" id="ARBA00022448"/>
    </source>
</evidence>
<evidence type="ECO:0000256" key="5">
    <source>
        <dbReference type="ARBA" id="ARBA00022781"/>
    </source>
</evidence>
<dbReference type="STRING" id="37658.SAMN05661086_00529"/>
<evidence type="ECO:0000256" key="13">
    <source>
        <dbReference type="RuleBase" id="RU003848"/>
    </source>
</evidence>
<feature type="transmembrane region" description="Helical" evidence="12">
    <location>
        <begin position="20"/>
        <end position="44"/>
    </location>
</feature>
<comment type="subunit">
    <text evidence="12">F-type ATPases have 2 components, F(1) - the catalytic core - and F(0) - the membrane proton channel. F(1) has five subunits: alpha(3), beta(3), gamma(1), delta(1), epsilon(1). F(0) has three main subunits: a(1), b(2) and c(10-14). The alpha and beta chains form an alternating ring which encloses part of the gamma chain. F(1) is attached to F(0) by a central stalk formed by the gamma and epsilon chains, while a peripheral stalk is formed by the delta and b chains.</text>
</comment>
<dbReference type="GO" id="GO:0012505">
    <property type="term" value="C:endomembrane system"/>
    <property type="evidence" value="ECO:0007669"/>
    <property type="project" value="UniProtKB-SubCell"/>
</dbReference>
<dbReference type="GO" id="GO:0005886">
    <property type="term" value="C:plasma membrane"/>
    <property type="evidence" value="ECO:0007669"/>
    <property type="project" value="UniProtKB-SubCell"/>
</dbReference>
<dbReference type="PANTHER" id="PTHR33445:SF2">
    <property type="entry name" value="ATP SYNTHASE SUBUNIT B', CHLOROPLASTIC"/>
    <property type="match status" value="1"/>
</dbReference>
<keyword evidence="5 12" id="KW-0375">Hydrogen ion transport</keyword>
<proteinExistence type="inferred from homology"/>
<dbReference type="PANTHER" id="PTHR33445">
    <property type="entry name" value="ATP SYNTHASE SUBUNIT B', CHLOROPLASTIC"/>
    <property type="match status" value="1"/>
</dbReference>
<dbReference type="InterPro" id="IPR005864">
    <property type="entry name" value="ATP_synth_F0_bsu_bac"/>
</dbReference>
<dbReference type="CDD" id="cd06503">
    <property type="entry name" value="ATP-synt_Fo_b"/>
    <property type="match status" value="1"/>
</dbReference>
<comment type="function">
    <text evidence="10 12">F(1)F(0) ATP synthase produces ATP from ADP in the presence of a proton or sodium gradient. F-type ATPases consist of two structural domains, F(1) containing the extramembraneous catalytic core and F(0) containing the membrane proton channel, linked together by a central stalk and a peripheral stalk. During catalysis, ATP synthesis in the catalytic domain of F(1) is coupled via a rotary mechanism of the central stalk subunits to proton translocation.</text>
</comment>
<evidence type="ECO:0000256" key="6">
    <source>
        <dbReference type="ARBA" id="ARBA00022989"/>
    </source>
</evidence>
<dbReference type="GO" id="GO:0045259">
    <property type="term" value="C:proton-transporting ATP synthase complex"/>
    <property type="evidence" value="ECO:0007669"/>
    <property type="project" value="UniProtKB-KW"/>
</dbReference>
<evidence type="ECO:0000256" key="1">
    <source>
        <dbReference type="ARBA" id="ARBA00005513"/>
    </source>
</evidence>
<dbReference type="InterPro" id="IPR002146">
    <property type="entry name" value="ATP_synth_b/b'su_bac/chlpt"/>
</dbReference>
<protein>
    <recommendedName>
        <fullName evidence="12">ATP synthase subunit b</fullName>
    </recommendedName>
    <alternativeName>
        <fullName evidence="12">ATP synthase F(0) sector subunit b</fullName>
    </alternativeName>
    <alternativeName>
        <fullName evidence="12">ATPase subunit I</fullName>
    </alternativeName>
    <alternativeName>
        <fullName evidence="12">F-type ATPase subunit b</fullName>
        <shortName evidence="12">F-ATPase subunit b</shortName>
    </alternativeName>
</protein>
<evidence type="ECO:0000313" key="15">
    <source>
        <dbReference type="EMBL" id="SFR62839.1"/>
    </source>
</evidence>
<keyword evidence="7 12" id="KW-0406">Ion transport</keyword>
<comment type="similarity">
    <text evidence="1 12 13">Belongs to the ATPase B chain family.</text>
</comment>
<dbReference type="HAMAP" id="MF_01398">
    <property type="entry name" value="ATP_synth_b_bprime"/>
    <property type="match status" value="1"/>
</dbReference>
<keyword evidence="2 12" id="KW-0813">Transport</keyword>
<feature type="coiled-coil region" evidence="14">
    <location>
        <begin position="48"/>
        <end position="96"/>
    </location>
</feature>
<keyword evidence="3 12" id="KW-0138">CF(0)</keyword>
<keyword evidence="6 12" id="KW-1133">Transmembrane helix</keyword>
<gene>
    <name evidence="12" type="primary">atpF</name>
    <name evidence="15" type="ORF">SAMN05661086_00529</name>
</gene>
<dbReference type="SUPFAM" id="SSF81573">
    <property type="entry name" value="F1F0 ATP synthase subunit B, membrane domain"/>
    <property type="match status" value="1"/>
</dbReference>
<dbReference type="Gene3D" id="1.20.5.620">
    <property type="entry name" value="F1F0 ATP synthase subunit B, membrane domain"/>
    <property type="match status" value="1"/>
</dbReference>
<evidence type="ECO:0000256" key="9">
    <source>
        <dbReference type="ARBA" id="ARBA00023310"/>
    </source>
</evidence>
<keyword evidence="9 12" id="KW-0066">ATP synthesis</keyword>
<dbReference type="AlphaFoldDB" id="A0A1I6I851"/>
<comment type="function">
    <text evidence="12">Component of the F(0) channel, it forms part of the peripheral stalk, linking F(1) to F(0).</text>
</comment>
<name>A0A1I6I851_9FIRM</name>
<evidence type="ECO:0000256" key="7">
    <source>
        <dbReference type="ARBA" id="ARBA00023065"/>
    </source>
</evidence>
<sequence>MYSILLEAGMNNRIFDLDLQLLVDACIMAAAVFTLFFFLSNMLFNPARELLKKRQQRIQEQLDNAASEQQSALQFKAEYDTKLKEVNKEAEEILSSSRKKALKRETEIVNEAKDEAVKILDRASKEIDLEKAKVRDEMKKEMITVASAMAGKIVKSSLDEKTQNQLIDETLREMGDGTWQS</sequence>
<keyword evidence="14" id="KW-0175">Coiled coil</keyword>
<evidence type="ECO:0000256" key="12">
    <source>
        <dbReference type="HAMAP-Rule" id="MF_01398"/>
    </source>
</evidence>
<accession>A0A1I6I851</accession>
<dbReference type="GO" id="GO:0046961">
    <property type="term" value="F:proton-transporting ATPase activity, rotational mechanism"/>
    <property type="evidence" value="ECO:0007669"/>
    <property type="project" value="TreeGrafter"/>
</dbReference>
<dbReference type="InterPro" id="IPR028987">
    <property type="entry name" value="ATP_synth_B-like_membr_sf"/>
</dbReference>
<evidence type="ECO:0000256" key="11">
    <source>
        <dbReference type="ARBA" id="ARBA00037847"/>
    </source>
</evidence>
<dbReference type="Proteomes" id="UP000199659">
    <property type="component" value="Unassembled WGS sequence"/>
</dbReference>
<dbReference type="RefSeq" id="WP_330393408.1">
    <property type="nucleotide sequence ID" value="NZ_FOYZ01000002.1"/>
</dbReference>
<dbReference type="Pfam" id="PF00430">
    <property type="entry name" value="ATP-synt_B"/>
    <property type="match status" value="1"/>
</dbReference>
<dbReference type="NCBIfam" id="TIGR01144">
    <property type="entry name" value="ATP_synt_b"/>
    <property type="match status" value="1"/>
</dbReference>
<evidence type="ECO:0000313" key="16">
    <source>
        <dbReference type="Proteomes" id="UP000199659"/>
    </source>
</evidence>
<organism evidence="15 16">
    <name type="scientific">Anaeromicropila populeti</name>
    <dbReference type="NCBI Taxonomy" id="37658"/>
    <lineage>
        <taxon>Bacteria</taxon>
        <taxon>Bacillati</taxon>
        <taxon>Bacillota</taxon>
        <taxon>Clostridia</taxon>
        <taxon>Lachnospirales</taxon>
        <taxon>Lachnospiraceae</taxon>
        <taxon>Anaeromicropila</taxon>
    </lineage>
</organism>
<evidence type="ECO:0000256" key="3">
    <source>
        <dbReference type="ARBA" id="ARBA00022547"/>
    </source>
</evidence>
<keyword evidence="12" id="KW-1003">Cell membrane</keyword>
<evidence type="ECO:0000256" key="10">
    <source>
        <dbReference type="ARBA" id="ARBA00025198"/>
    </source>
</evidence>
<comment type="subcellular location">
    <subcellularLocation>
        <location evidence="12">Cell membrane</location>
        <topology evidence="12">Single-pass membrane protein</topology>
    </subcellularLocation>
    <subcellularLocation>
        <location evidence="11">Endomembrane system</location>
        <topology evidence="11">Single-pass membrane protein</topology>
    </subcellularLocation>
</comment>
<evidence type="ECO:0000256" key="8">
    <source>
        <dbReference type="ARBA" id="ARBA00023136"/>
    </source>
</evidence>
<keyword evidence="4 12" id="KW-0812">Transmembrane</keyword>
<dbReference type="InterPro" id="IPR050059">
    <property type="entry name" value="ATP_synthase_B_chain"/>
</dbReference>
<evidence type="ECO:0000256" key="4">
    <source>
        <dbReference type="ARBA" id="ARBA00022692"/>
    </source>
</evidence>